<dbReference type="SUPFAM" id="SSF48452">
    <property type="entry name" value="TPR-like"/>
    <property type="match status" value="1"/>
</dbReference>
<keyword evidence="5" id="KW-1185">Reference proteome</keyword>
<dbReference type="KEGG" id="fli:Fleli_0291"/>
<dbReference type="InterPro" id="IPR011990">
    <property type="entry name" value="TPR-like_helical_dom_sf"/>
</dbReference>
<dbReference type="SMART" id="SM00028">
    <property type="entry name" value="TPR"/>
    <property type="match status" value="3"/>
</dbReference>
<protein>
    <submittedName>
        <fullName evidence="4">Tetratricopeptide repeat protein</fullName>
    </submittedName>
</protein>
<evidence type="ECO:0000313" key="4">
    <source>
        <dbReference type="EMBL" id="AFM02779.1"/>
    </source>
</evidence>
<dbReference type="InterPro" id="IPR050498">
    <property type="entry name" value="Ycf3"/>
</dbReference>
<keyword evidence="2 3" id="KW-0802">TPR repeat</keyword>
<evidence type="ECO:0000256" key="3">
    <source>
        <dbReference type="PROSITE-ProRule" id="PRU00339"/>
    </source>
</evidence>
<dbReference type="Gene3D" id="1.25.40.10">
    <property type="entry name" value="Tetratricopeptide repeat domain"/>
    <property type="match status" value="1"/>
</dbReference>
<dbReference type="InterPro" id="IPR019734">
    <property type="entry name" value="TPR_rpt"/>
</dbReference>
<evidence type="ECO:0000256" key="1">
    <source>
        <dbReference type="ARBA" id="ARBA00022737"/>
    </source>
</evidence>
<accession>I4AFP4</accession>
<dbReference type="RefSeq" id="WP_014796242.1">
    <property type="nucleotide sequence ID" value="NC_018018.1"/>
</dbReference>
<dbReference type="AlphaFoldDB" id="I4AFP4"/>
<feature type="repeat" description="TPR" evidence="3">
    <location>
        <begin position="74"/>
        <end position="107"/>
    </location>
</feature>
<dbReference type="HOGENOM" id="CLU_1649615_0_0_10"/>
<dbReference type="Proteomes" id="UP000006054">
    <property type="component" value="Chromosome"/>
</dbReference>
<dbReference type="PANTHER" id="PTHR44858">
    <property type="entry name" value="TETRATRICOPEPTIDE REPEAT PROTEIN 6"/>
    <property type="match status" value="1"/>
</dbReference>
<name>I4AFP4_BERLS</name>
<dbReference type="eggNOG" id="COG4783">
    <property type="taxonomic scope" value="Bacteria"/>
</dbReference>
<evidence type="ECO:0000256" key="2">
    <source>
        <dbReference type="ARBA" id="ARBA00022803"/>
    </source>
</evidence>
<dbReference type="EMBL" id="CP003345">
    <property type="protein sequence ID" value="AFM02779.1"/>
    <property type="molecule type" value="Genomic_DNA"/>
</dbReference>
<feature type="repeat" description="TPR" evidence="3">
    <location>
        <begin position="40"/>
        <end position="73"/>
    </location>
</feature>
<organism evidence="4 5">
    <name type="scientific">Bernardetia litoralis (strain ATCC 23117 / DSM 6794 / NBRC 15988 / NCIMB 1366 / Fx l1 / Sio-4)</name>
    <name type="common">Flexibacter litoralis</name>
    <dbReference type="NCBI Taxonomy" id="880071"/>
    <lineage>
        <taxon>Bacteria</taxon>
        <taxon>Pseudomonadati</taxon>
        <taxon>Bacteroidota</taxon>
        <taxon>Cytophagia</taxon>
        <taxon>Cytophagales</taxon>
        <taxon>Bernardetiaceae</taxon>
        <taxon>Bernardetia</taxon>
    </lineage>
</organism>
<dbReference type="PROSITE" id="PS50005">
    <property type="entry name" value="TPR"/>
    <property type="match status" value="2"/>
</dbReference>
<dbReference type="Pfam" id="PF13431">
    <property type="entry name" value="TPR_17"/>
    <property type="match status" value="1"/>
</dbReference>
<dbReference type="OrthoDB" id="965869at2"/>
<dbReference type="STRING" id="880071.Fleli_0291"/>
<reference evidence="5" key="1">
    <citation type="submission" date="2012-06" db="EMBL/GenBank/DDBJ databases">
        <title>The complete genome of Flexibacter litoralis DSM 6794.</title>
        <authorList>
            <person name="Lucas S."/>
            <person name="Copeland A."/>
            <person name="Lapidus A."/>
            <person name="Glavina del Rio T."/>
            <person name="Dalin E."/>
            <person name="Tice H."/>
            <person name="Bruce D."/>
            <person name="Goodwin L."/>
            <person name="Pitluck S."/>
            <person name="Peters L."/>
            <person name="Ovchinnikova G."/>
            <person name="Lu M."/>
            <person name="Kyrpides N."/>
            <person name="Mavromatis K."/>
            <person name="Ivanova N."/>
            <person name="Brettin T."/>
            <person name="Detter J.C."/>
            <person name="Han C."/>
            <person name="Larimer F."/>
            <person name="Land M."/>
            <person name="Hauser L."/>
            <person name="Markowitz V."/>
            <person name="Cheng J.-F."/>
            <person name="Hugenholtz P."/>
            <person name="Woyke T."/>
            <person name="Wu D."/>
            <person name="Spring S."/>
            <person name="Lang E."/>
            <person name="Kopitz M."/>
            <person name="Brambilla E."/>
            <person name="Klenk H.-P."/>
            <person name="Eisen J.A."/>
        </authorList>
    </citation>
    <scope>NUCLEOTIDE SEQUENCE [LARGE SCALE GENOMIC DNA]</scope>
    <source>
        <strain evidence="5">ATCC 23117 / DSM 6794 / NBRC 15988 / NCIMB 1366 / Sio-4</strain>
    </source>
</reference>
<sequence>MKNTYKYYIKSFGALWLDEEEEYEELISELKEKLKLEKNSNGYNNLGLAQLEMGYREESLINLNQAIKLNPSNSIAYYNRAELNKKLKKNVEAEIDYSKAIELEPSKATYWRCRAYLRKERTGDLINALTDFKQAEKIEPEFQPTKDEIVKLKKELGFEL</sequence>
<proteinExistence type="predicted"/>
<keyword evidence="1" id="KW-0677">Repeat</keyword>
<dbReference type="PANTHER" id="PTHR44858:SF1">
    <property type="entry name" value="UDP-N-ACETYLGLUCOSAMINE--PEPTIDE N-ACETYLGLUCOSAMINYLTRANSFERASE SPINDLY-RELATED"/>
    <property type="match status" value="1"/>
</dbReference>
<gene>
    <name evidence="4" type="ordered locus">Fleli_0291</name>
</gene>
<evidence type="ECO:0000313" key="5">
    <source>
        <dbReference type="Proteomes" id="UP000006054"/>
    </source>
</evidence>